<accession>A0AAV3R3C2</accession>
<dbReference type="EMBL" id="BAABME010006855">
    <property type="protein sequence ID" value="GAA0169457.1"/>
    <property type="molecule type" value="Genomic_DNA"/>
</dbReference>
<comment type="caution">
    <text evidence="1">The sequence shown here is derived from an EMBL/GenBank/DDBJ whole genome shotgun (WGS) entry which is preliminary data.</text>
</comment>
<protein>
    <submittedName>
        <fullName evidence="1">Uncharacterized protein</fullName>
    </submittedName>
</protein>
<reference evidence="1 2" key="1">
    <citation type="submission" date="2024-01" db="EMBL/GenBank/DDBJ databases">
        <title>The complete chloroplast genome sequence of Lithospermum erythrorhizon: insights into the phylogenetic relationship among Boraginaceae species and the maternal lineages of purple gromwells.</title>
        <authorList>
            <person name="Okada T."/>
            <person name="Watanabe K."/>
        </authorList>
    </citation>
    <scope>NUCLEOTIDE SEQUENCE [LARGE SCALE GENOMIC DNA]</scope>
</reference>
<proteinExistence type="predicted"/>
<name>A0AAV3R3C2_LITER</name>
<gene>
    <name evidence="1" type="ORF">LIER_23944</name>
</gene>
<evidence type="ECO:0000313" key="1">
    <source>
        <dbReference type="EMBL" id="GAA0169457.1"/>
    </source>
</evidence>
<keyword evidence="2" id="KW-1185">Reference proteome</keyword>
<evidence type="ECO:0000313" key="2">
    <source>
        <dbReference type="Proteomes" id="UP001454036"/>
    </source>
</evidence>
<dbReference type="AlphaFoldDB" id="A0AAV3R3C2"/>
<sequence>MFSCKPSANPIDTKSKLGGSSGAFLVTILSRGLPNGRQLFLGPVRKLSIVMSEACWLRNLLLELHHPLSIPMIAYCDNVALGHVRVHHVLSRYRITDFFTKGLPPILFTDFQDSLSVRRLPAATAGVY</sequence>
<organism evidence="1 2">
    <name type="scientific">Lithospermum erythrorhizon</name>
    <name type="common">Purple gromwell</name>
    <name type="synonym">Lithospermum officinale var. erythrorhizon</name>
    <dbReference type="NCBI Taxonomy" id="34254"/>
    <lineage>
        <taxon>Eukaryota</taxon>
        <taxon>Viridiplantae</taxon>
        <taxon>Streptophyta</taxon>
        <taxon>Embryophyta</taxon>
        <taxon>Tracheophyta</taxon>
        <taxon>Spermatophyta</taxon>
        <taxon>Magnoliopsida</taxon>
        <taxon>eudicotyledons</taxon>
        <taxon>Gunneridae</taxon>
        <taxon>Pentapetalae</taxon>
        <taxon>asterids</taxon>
        <taxon>lamiids</taxon>
        <taxon>Boraginales</taxon>
        <taxon>Boraginaceae</taxon>
        <taxon>Boraginoideae</taxon>
        <taxon>Lithospermeae</taxon>
        <taxon>Lithospermum</taxon>
    </lineage>
</organism>
<dbReference type="Proteomes" id="UP001454036">
    <property type="component" value="Unassembled WGS sequence"/>
</dbReference>